<dbReference type="InterPro" id="IPR029063">
    <property type="entry name" value="SAM-dependent_MTases_sf"/>
</dbReference>
<keyword evidence="1 3" id="KW-0808">Transferase</keyword>
<name>A0A432ZPF9_9GAMM</name>
<dbReference type="SUPFAM" id="SSF53335">
    <property type="entry name" value="S-adenosyl-L-methionine-dependent methyltransferases"/>
    <property type="match status" value="1"/>
</dbReference>
<comment type="catalytic activity">
    <reaction evidence="3">
        <text>prephenate + S-adenosyl-L-methionine = carboxy-S-adenosyl-L-methionine + 3-phenylpyruvate + H2O</text>
        <dbReference type="Rhea" id="RHEA:51692"/>
        <dbReference type="ChEBI" id="CHEBI:15377"/>
        <dbReference type="ChEBI" id="CHEBI:18005"/>
        <dbReference type="ChEBI" id="CHEBI:29934"/>
        <dbReference type="ChEBI" id="CHEBI:59789"/>
        <dbReference type="ChEBI" id="CHEBI:134278"/>
    </reaction>
</comment>
<dbReference type="HAMAP" id="MF_01589">
    <property type="entry name" value="Cx_SAM_synthase"/>
    <property type="match status" value="1"/>
</dbReference>
<dbReference type="PANTHER" id="PTHR43861:SF2">
    <property type="entry name" value="CARBOXY-S-ADENOSYL-L-METHIONINE SYNTHASE"/>
    <property type="match status" value="1"/>
</dbReference>
<dbReference type="EMBL" id="PIQH01000008">
    <property type="protein sequence ID" value="RUO79780.1"/>
    <property type="molecule type" value="Genomic_DNA"/>
</dbReference>
<dbReference type="CDD" id="cd02440">
    <property type="entry name" value="AdoMet_MTases"/>
    <property type="match status" value="1"/>
</dbReference>
<dbReference type="AlphaFoldDB" id="A0A432ZPF9"/>
<evidence type="ECO:0000256" key="2">
    <source>
        <dbReference type="ARBA" id="ARBA00022691"/>
    </source>
</evidence>
<dbReference type="RefSeq" id="WP_126842289.1">
    <property type="nucleotide sequence ID" value="NZ_PIQH01000008.1"/>
</dbReference>
<dbReference type="PIRSF" id="PIRSF006325">
    <property type="entry name" value="MeTrfase_bac"/>
    <property type="match status" value="1"/>
</dbReference>
<dbReference type="InterPro" id="IPR025714">
    <property type="entry name" value="Methyltranfer_dom"/>
</dbReference>
<feature type="binding site" evidence="3 4">
    <location>
        <begin position="118"/>
        <end position="119"/>
    </location>
    <ligand>
        <name>S-adenosyl-L-methionine</name>
        <dbReference type="ChEBI" id="CHEBI:59789"/>
    </ligand>
</feature>
<evidence type="ECO:0000313" key="7">
    <source>
        <dbReference type="Proteomes" id="UP000287996"/>
    </source>
</evidence>
<evidence type="ECO:0000256" key="4">
    <source>
        <dbReference type="PIRSR" id="PIRSR006325-1"/>
    </source>
</evidence>
<accession>A0A432ZPF9</accession>
<dbReference type="EC" id="2.1.3.-" evidence="3"/>
<dbReference type="NCBIfam" id="NF011995">
    <property type="entry name" value="PRK15451.1"/>
    <property type="match status" value="1"/>
</dbReference>
<dbReference type="Gene3D" id="3.40.50.150">
    <property type="entry name" value="Vaccinia Virus protein VP39"/>
    <property type="match status" value="1"/>
</dbReference>
<comment type="function">
    <text evidence="3">Catalyzes the conversion of S-adenosyl-L-methionine (SAM) to carboxy-S-adenosyl-L-methionine (Cx-SAM).</text>
</comment>
<dbReference type="GO" id="GO:0016743">
    <property type="term" value="F:carboxyl- or carbamoyltransferase activity"/>
    <property type="evidence" value="ECO:0007669"/>
    <property type="project" value="UniProtKB-UniRule"/>
</dbReference>
<comment type="similarity">
    <text evidence="3">Belongs to the class I-like SAM-binding methyltransferase superfamily. Cx-SAM synthase family.</text>
</comment>
<dbReference type="InterPro" id="IPR005271">
    <property type="entry name" value="CmoA"/>
</dbReference>
<protein>
    <recommendedName>
        <fullName evidence="3">Carboxy-S-adenosyl-L-methionine synthase</fullName>
        <shortName evidence="3">Cx-SAM synthase</shortName>
        <ecNumber evidence="3">2.1.3.-</ecNumber>
    </recommendedName>
</protein>
<keyword evidence="7" id="KW-1185">Reference proteome</keyword>
<gene>
    <name evidence="3 6" type="primary">cmoA</name>
    <name evidence="6" type="ORF">CWI84_09125</name>
</gene>
<comment type="subunit">
    <text evidence="3">Homodimer.</text>
</comment>
<dbReference type="Pfam" id="PF13847">
    <property type="entry name" value="Methyltransf_31"/>
    <property type="match status" value="1"/>
</dbReference>
<proteinExistence type="inferred from homology"/>
<dbReference type="GO" id="GO:0002098">
    <property type="term" value="P:tRNA wobble uridine modification"/>
    <property type="evidence" value="ECO:0007669"/>
    <property type="project" value="InterPro"/>
</dbReference>
<dbReference type="NCBIfam" id="TIGR00740">
    <property type="entry name" value="carboxy-S-adenosyl-L-methionine synthase CmoA"/>
    <property type="match status" value="1"/>
</dbReference>
<feature type="domain" description="Methyltransferase" evidence="5">
    <location>
        <begin position="56"/>
        <end position="186"/>
    </location>
</feature>
<evidence type="ECO:0000256" key="3">
    <source>
        <dbReference type="HAMAP-Rule" id="MF_01589"/>
    </source>
</evidence>
<feature type="binding site" evidence="3 4">
    <location>
        <position position="133"/>
    </location>
    <ligand>
        <name>S-adenosyl-L-methionine</name>
        <dbReference type="ChEBI" id="CHEBI:59789"/>
    </ligand>
</feature>
<organism evidence="6 7">
    <name type="scientific">Idiomarina tyrosinivorans</name>
    <dbReference type="NCBI Taxonomy" id="1445662"/>
    <lineage>
        <taxon>Bacteria</taxon>
        <taxon>Pseudomonadati</taxon>
        <taxon>Pseudomonadota</taxon>
        <taxon>Gammaproteobacteria</taxon>
        <taxon>Alteromonadales</taxon>
        <taxon>Idiomarinaceae</taxon>
        <taxon>Idiomarina</taxon>
    </lineage>
</organism>
<sequence>MSSRDNIFSQPLASVQDFCFDQQVVEVFPDMINRSVPGYASILQTIPQLTQRFVQDNTKLYDLGCSRGAATLAMRQGCEQQSGCEIIAIDNSPAMVERAKQHIDSFKTTVPITVRCEDIVESEVDNASVVVMNFTLQFVAPELRQQVLEKVFNGLRPGGVLILSEKIRSESAAMNELLIDLHHDFKRANGYSDLEISQKRAAIENVMRIDSLETHQQRLTNVGFSQQSVWFQCFNFLSMVAVK</sequence>
<reference evidence="6 7" key="1">
    <citation type="journal article" date="2011" name="Front. Microbiol.">
        <title>Genomic signatures of strain selection and enhancement in Bacillus atrophaeus var. globigii, a historical biowarfare simulant.</title>
        <authorList>
            <person name="Gibbons H.S."/>
            <person name="Broomall S.M."/>
            <person name="McNew L.A."/>
            <person name="Daligault H."/>
            <person name="Chapman C."/>
            <person name="Bruce D."/>
            <person name="Karavis M."/>
            <person name="Krepps M."/>
            <person name="McGregor P.A."/>
            <person name="Hong C."/>
            <person name="Park K.H."/>
            <person name="Akmal A."/>
            <person name="Feldman A."/>
            <person name="Lin J.S."/>
            <person name="Chang W.E."/>
            <person name="Higgs B.W."/>
            <person name="Demirev P."/>
            <person name="Lindquist J."/>
            <person name="Liem A."/>
            <person name="Fochler E."/>
            <person name="Read T.D."/>
            <person name="Tapia R."/>
            <person name="Johnson S."/>
            <person name="Bishop-Lilly K.A."/>
            <person name="Detter C."/>
            <person name="Han C."/>
            <person name="Sozhamannan S."/>
            <person name="Rosenzweig C.N."/>
            <person name="Skowronski E.W."/>
        </authorList>
    </citation>
    <scope>NUCLEOTIDE SEQUENCE [LARGE SCALE GENOMIC DNA]</scope>
    <source>
        <strain evidence="6 7">CC-PW-9</strain>
    </source>
</reference>
<feature type="binding site" evidence="3">
    <location>
        <position position="200"/>
    </location>
    <ligand>
        <name>S-adenosyl-L-methionine</name>
        <dbReference type="ChEBI" id="CHEBI:59789"/>
    </ligand>
</feature>
<evidence type="ECO:0000313" key="6">
    <source>
        <dbReference type="EMBL" id="RUO79780.1"/>
    </source>
</evidence>
<dbReference type="PANTHER" id="PTHR43861">
    <property type="entry name" value="TRANS-ACONITATE 2-METHYLTRANSFERASE-RELATED"/>
    <property type="match status" value="1"/>
</dbReference>
<evidence type="ECO:0000256" key="1">
    <source>
        <dbReference type="ARBA" id="ARBA00022679"/>
    </source>
</evidence>
<dbReference type="Proteomes" id="UP000287996">
    <property type="component" value="Unassembled WGS sequence"/>
</dbReference>
<keyword evidence="2 3" id="KW-0949">S-adenosyl-L-methionine</keyword>
<comment type="caution">
    <text evidence="6">The sequence shown here is derived from an EMBL/GenBank/DDBJ whole genome shotgun (WGS) entry which is preliminary data.</text>
</comment>
<feature type="binding site" evidence="3 4">
    <location>
        <position position="39"/>
    </location>
    <ligand>
        <name>S-adenosyl-L-methionine</name>
        <dbReference type="ChEBI" id="CHEBI:59789"/>
    </ligand>
</feature>
<evidence type="ECO:0000259" key="5">
    <source>
        <dbReference type="Pfam" id="PF13847"/>
    </source>
</evidence>
<feature type="binding site" evidence="3 4">
    <location>
        <begin position="90"/>
        <end position="91"/>
    </location>
    <ligand>
        <name>S-adenosyl-L-methionine</name>
        <dbReference type="ChEBI" id="CHEBI:59789"/>
    </ligand>
</feature>
<dbReference type="OrthoDB" id="9779941at2"/>
<feature type="binding site" evidence="3 4">
    <location>
        <begin position="64"/>
        <end position="66"/>
    </location>
    <ligand>
        <name>S-adenosyl-L-methionine</name>
        <dbReference type="ChEBI" id="CHEBI:59789"/>
    </ligand>
</feature>
<dbReference type="GO" id="GO:1904047">
    <property type="term" value="F:S-adenosyl-L-methionine binding"/>
    <property type="evidence" value="ECO:0007669"/>
    <property type="project" value="UniProtKB-UniRule"/>
</dbReference>